<comment type="subcellular location">
    <subcellularLocation>
        <location evidence="1">Membrane</location>
        <topology evidence="1">Multi-pass membrane protein</topology>
    </subcellularLocation>
</comment>
<evidence type="ECO:0000256" key="3">
    <source>
        <dbReference type="ARBA" id="ARBA00022692"/>
    </source>
</evidence>
<evidence type="ECO:0000256" key="6">
    <source>
        <dbReference type="SAM" id="Phobius"/>
    </source>
</evidence>
<dbReference type="EMBL" id="CADEPM010000001">
    <property type="protein sequence ID" value="CAB3397033.1"/>
    <property type="molecule type" value="Genomic_DNA"/>
</dbReference>
<keyword evidence="8" id="KW-1185">Reference proteome</keyword>
<reference evidence="7 8" key="1">
    <citation type="submission" date="2020-04" db="EMBL/GenBank/DDBJ databases">
        <authorList>
            <person name="Laetsch R D."/>
            <person name="Stevens L."/>
            <person name="Kumar S."/>
            <person name="Blaxter L. M."/>
        </authorList>
    </citation>
    <scope>NUCLEOTIDE SEQUENCE [LARGE SCALE GENOMIC DNA]</scope>
</reference>
<feature type="transmembrane region" description="Helical" evidence="6">
    <location>
        <begin position="144"/>
        <end position="164"/>
    </location>
</feature>
<keyword evidence="5 6" id="KW-0472">Membrane</keyword>
<feature type="transmembrane region" description="Helical" evidence="6">
    <location>
        <begin position="202"/>
        <end position="223"/>
    </location>
</feature>
<feature type="transmembrane region" description="Helical" evidence="6">
    <location>
        <begin position="102"/>
        <end position="124"/>
    </location>
</feature>
<dbReference type="GO" id="GO:0016020">
    <property type="term" value="C:membrane"/>
    <property type="evidence" value="ECO:0007669"/>
    <property type="project" value="UniProtKB-SubCell"/>
</dbReference>
<dbReference type="Proteomes" id="UP000494206">
    <property type="component" value="Unassembled WGS sequence"/>
</dbReference>
<evidence type="ECO:0000256" key="5">
    <source>
        <dbReference type="ARBA" id="ARBA00023136"/>
    </source>
</evidence>
<protein>
    <submittedName>
        <fullName evidence="7">Uncharacterized protein</fullName>
    </submittedName>
</protein>
<proteinExistence type="inferred from homology"/>
<dbReference type="InterPro" id="IPR052854">
    <property type="entry name" value="Serpentine_rcpt_epsilon"/>
</dbReference>
<dbReference type="OrthoDB" id="5819751at2759"/>
<dbReference type="AlphaFoldDB" id="A0A8S1E7Z2"/>
<dbReference type="PANTHER" id="PTHR47518:SF11">
    <property type="entry name" value="SERPENTINE RECEPTOR, CLASS E (EPSILON)-RELATED"/>
    <property type="match status" value="1"/>
</dbReference>
<accession>A0A8S1E7Z2</accession>
<keyword evidence="3 6" id="KW-0812">Transmembrane</keyword>
<dbReference type="PANTHER" id="PTHR47518">
    <property type="entry name" value="SERPENTINE RECEPTOR CLASS EPSILON-13-RELATED"/>
    <property type="match status" value="1"/>
</dbReference>
<dbReference type="Pfam" id="PF03125">
    <property type="entry name" value="Sre"/>
    <property type="match status" value="1"/>
</dbReference>
<sequence length="322" mass="38057">MNSIKPPIMMHLNRTFLENETQCWNVIYIGLIVEIPVLVLNIIHTIFFGIVNARGKQFHQNWTNIMTILFVQHTIATCIWLYQRIQLFRYDYEEFDIYQPYFVFFSYVRFACLFQGLMVLPFLSAERVFASILLEDYSYKPREYISTILIIILFGIGVSSSILYHNVLRVNMNRFNGPTETRWGIGLGERYQLSENIKVCKLVNIIVVSMGGFNVITCSTLFVEYFESSTFVKALAVFGFDISAFLYSFIFPYVLLHYSSRWKHLMRDIFNWLKKLCHRNIEVSPYRCELRDTFGNVMSDSSGNGYFKEIEKIWNIDARRHY</sequence>
<evidence type="ECO:0000313" key="7">
    <source>
        <dbReference type="EMBL" id="CAB3397033.1"/>
    </source>
</evidence>
<comment type="caution">
    <text evidence="7">The sequence shown here is derived from an EMBL/GenBank/DDBJ whole genome shotgun (WGS) entry which is preliminary data.</text>
</comment>
<name>A0A8S1E7Z2_9PELO</name>
<dbReference type="InterPro" id="IPR004151">
    <property type="entry name" value="7TM_GPCR_serpentine_rcpt_Sre"/>
</dbReference>
<dbReference type="GO" id="GO:0007606">
    <property type="term" value="P:sensory perception of chemical stimulus"/>
    <property type="evidence" value="ECO:0007669"/>
    <property type="project" value="InterPro"/>
</dbReference>
<feature type="transmembrane region" description="Helical" evidence="6">
    <location>
        <begin position="26"/>
        <end position="50"/>
    </location>
</feature>
<gene>
    <name evidence="7" type="ORF">CBOVIS_LOCUS504</name>
</gene>
<keyword evidence="4 6" id="KW-1133">Transmembrane helix</keyword>
<evidence type="ECO:0000256" key="1">
    <source>
        <dbReference type="ARBA" id="ARBA00004141"/>
    </source>
</evidence>
<comment type="similarity">
    <text evidence="2">Belongs to the nematode receptor-like protein sre family.</text>
</comment>
<feature type="transmembrane region" description="Helical" evidence="6">
    <location>
        <begin position="235"/>
        <end position="256"/>
    </location>
</feature>
<evidence type="ECO:0000313" key="8">
    <source>
        <dbReference type="Proteomes" id="UP000494206"/>
    </source>
</evidence>
<feature type="transmembrane region" description="Helical" evidence="6">
    <location>
        <begin position="62"/>
        <end position="82"/>
    </location>
</feature>
<evidence type="ECO:0000256" key="4">
    <source>
        <dbReference type="ARBA" id="ARBA00022989"/>
    </source>
</evidence>
<organism evidence="7 8">
    <name type="scientific">Caenorhabditis bovis</name>
    <dbReference type="NCBI Taxonomy" id="2654633"/>
    <lineage>
        <taxon>Eukaryota</taxon>
        <taxon>Metazoa</taxon>
        <taxon>Ecdysozoa</taxon>
        <taxon>Nematoda</taxon>
        <taxon>Chromadorea</taxon>
        <taxon>Rhabditida</taxon>
        <taxon>Rhabditina</taxon>
        <taxon>Rhabditomorpha</taxon>
        <taxon>Rhabditoidea</taxon>
        <taxon>Rhabditidae</taxon>
        <taxon>Peloderinae</taxon>
        <taxon>Caenorhabditis</taxon>
    </lineage>
</organism>
<evidence type="ECO:0000256" key="2">
    <source>
        <dbReference type="ARBA" id="ARBA00006803"/>
    </source>
</evidence>